<evidence type="ECO:0000313" key="2">
    <source>
        <dbReference type="EMBL" id="EYE89498.1"/>
    </source>
</evidence>
<proteinExistence type="predicted"/>
<dbReference type="STRING" id="1403537.Q428_02430"/>
<dbReference type="InterPro" id="IPR045965">
    <property type="entry name" value="DUF6385"/>
</dbReference>
<dbReference type="Proteomes" id="UP000019681">
    <property type="component" value="Unassembled WGS sequence"/>
</dbReference>
<comment type="caution">
    <text evidence="2">The sequence shown here is derived from an EMBL/GenBank/DDBJ whole genome shotgun (WGS) entry which is preliminary data.</text>
</comment>
<dbReference type="OrthoDB" id="1900168at2"/>
<dbReference type="NCBIfam" id="NF033679">
    <property type="entry name" value="DNRLRE_dom"/>
    <property type="match status" value="1"/>
</dbReference>
<gene>
    <name evidence="2" type="ORF">Q428_02430</name>
</gene>
<reference evidence="2 3" key="1">
    <citation type="journal article" date="2014" name="Genome Announc.">
        <title>Draft Genome Sequence of Fervidicella metallireducens Strain AeBT, an Iron-Reducing Thermoanaerobe from the Great Artesian Basin.</title>
        <authorList>
            <person name="Patel B.K."/>
        </authorList>
    </citation>
    <scope>NUCLEOTIDE SEQUENCE [LARGE SCALE GENOMIC DNA]</scope>
    <source>
        <strain evidence="2 3">AeB</strain>
    </source>
</reference>
<evidence type="ECO:0000259" key="1">
    <source>
        <dbReference type="Pfam" id="PF19912"/>
    </source>
</evidence>
<dbReference type="Pfam" id="PF19912">
    <property type="entry name" value="DUF6385"/>
    <property type="match status" value="1"/>
</dbReference>
<accession>A0A017RXK8</accession>
<organism evidence="2 3">
    <name type="scientific">Fervidicella metallireducens AeB</name>
    <dbReference type="NCBI Taxonomy" id="1403537"/>
    <lineage>
        <taxon>Bacteria</taxon>
        <taxon>Bacillati</taxon>
        <taxon>Bacillota</taxon>
        <taxon>Clostridia</taxon>
        <taxon>Eubacteriales</taxon>
        <taxon>Clostridiaceae</taxon>
        <taxon>Fervidicella</taxon>
    </lineage>
</organism>
<feature type="domain" description="DUF6385" evidence="1">
    <location>
        <begin position="202"/>
        <end position="278"/>
    </location>
</feature>
<protein>
    <recommendedName>
        <fullName evidence="1">DUF6385 domain-containing protein</fullName>
    </recommendedName>
</protein>
<name>A0A017RXK8_9CLOT</name>
<dbReference type="AlphaFoldDB" id="A0A017RXK8"/>
<keyword evidence="3" id="KW-1185">Reference proteome</keyword>
<sequence>METEFLSTKSLTVSSKEPNGKITGQYILAGNDGCNKYRSYLYFDLSNLPCNVKILSAELSLYLVENYCVSKSNSVYIYGLKSDFGIFTSFNKQPLYDENYIIKEFKGIKSGQLDIGISPLFLKWRRGMIINKGIYIQGREGVKSIAAFGSAYNKNYDLIPKIKVRYLVSSGGTVNMGEFIDVKYWSKTINFFGNYTTEDIIDVSKIVEGTFFIKNTGLKSVTISVEVSGDGEIWVKDTTKILESGNEKVFIPMYYGQFYRLNLQCDGHGSLEVYFIYQVYK</sequence>
<evidence type="ECO:0000313" key="3">
    <source>
        <dbReference type="Proteomes" id="UP000019681"/>
    </source>
</evidence>
<dbReference type="EMBL" id="AZQP01000004">
    <property type="protein sequence ID" value="EYE89498.1"/>
    <property type="molecule type" value="Genomic_DNA"/>
</dbReference>
<dbReference type="RefSeq" id="WP_035377811.1">
    <property type="nucleotide sequence ID" value="NZ_AZQP01000004.1"/>
</dbReference>